<dbReference type="PIRSF" id="PIRSF036289">
    <property type="entry name" value="Glycosyl_hydrolase_malt_phosph"/>
    <property type="match status" value="1"/>
</dbReference>
<dbReference type="RefSeq" id="WP_375734550.1">
    <property type="nucleotide sequence ID" value="NZ_JBCGDC010000036.1"/>
</dbReference>
<evidence type="ECO:0000259" key="5">
    <source>
        <dbReference type="Pfam" id="PF03632"/>
    </source>
</evidence>
<dbReference type="GO" id="GO:0016787">
    <property type="term" value="F:hydrolase activity"/>
    <property type="evidence" value="ECO:0007669"/>
    <property type="project" value="UniProtKB-KW"/>
</dbReference>
<evidence type="ECO:0000313" key="8">
    <source>
        <dbReference type="EMBL" id="MFB6394381.1"/>
    </source>
</evidence>
<dbReference type="Gene3D" id="2.60.420.10">
    <property type="entry name" value="Maltose phosphorylase, domain 3"/>
    <property type="match status" value="1"/>
</dbReference>
<dbReference type="InterPro" id="IPR012341">
    <property type="entry name" value="6hp_glycosidase-like_sf"/>
</dbReference>
<dbReference type="PANTHER" id="PTHR11051">
    <property type="entry name" value="GLYCOSYL HYDROLASE-RELATED"/>
    <property type="match status" value="1"/>
</dbReference>
<dbReference type="SUPFAM" id="SSF48208">
    <property type="entry name" value="Six-hairpin glycosidases"/>
    <property type="match status" value="1"/>
</dbReference>
<dbReference type="InterPro" id="IPR011013">
    <property type="entry name" value="Gal_mutarotase_sf_dom"/>
</dbReference>
<evidence type="ECO:0000256" key="1">
    <source>
        <dbReference type="ARBA" id="ARBA00006768"/>
    </source>
</evidence>
<name>A0ABV5CTR2_9ACTN</name>
<keyword evidence="2" id="KW-0328">Glycosyltransferase</keyword>
<dbReference type="Gene3D" id="1.50.10.10">
    <property type="match status" value="1"/>
</dbReference>
<comment type="caution">
    <text evidence="8">The sequence shown here is derived from an EMBL/GenBank/DDBJ whole genome shotgun (WGS) entry which is preliminary data.</text>
</comment>
<feature type="domain" description="Glycoside hydrolase family 65 C-terminal" evidence="6">
    <location>
        <begin position="739"/>
        <end position="798"/>
    </location>
</feature>
<evidence type="ECO:0000259" key="7">
    <source>
        <dbReference type="Pfam" id="PF03636"/>
    </source>
</evidence>
<gene>
    <name evidence="8" type="ORF">AAFH96_14865</name>
</gene>
<dbReference type="InterPro" id="IPR005196">
    <property type="entry name" value="Glyco_hydro_65_N"/>
</dbReference>
<accession>A0ABV5CTR2</accession>
<evidence type="ECO:0000256" key="3">
    <source>
        <dbReference type="ARBA" id="ARBA00022679"/>
    </source>
</evidence>
<dbReference type="InterPro" id="IPR005195">
    <property type="entry name" value="Glyco_hydro_65_M"/>
</dbReference>
<keyword evidence="3" id="KW-0808">Transferase</keyword>
<dbReference type="EMBL" id="JBCGDC010000036">
    <property type="protein sequence ID" value="MFB6394381.1"/>
    <property type="molecule type" value="Genomic_DNA"/>
</dbReference>
<organism evidence="8 9">
    <name type="scientific">Polymorphospora lycopeni</name>
    <dbReference type="NCBI Taxonomy" id="3140240"/>
    <lineage>
        <taxon>Bacteria</taxon>
        <taxon>Bacillati</taxon>
        <taxon>Actinomycetota</taxon>
        <taxon>Actinomycetes</taxon>
        <taxon>Micromonosporales</taxon>
        <taxon>Micromonosporaceae</taxon>
        <taxon>Polymorphospora</taxon>
    </lineage>
</organism>
<dbReference type="InterPro" id="IPR037018">
    <property type="entry name" value="GH65_N"/>
</dbReference>
<dbReference type="Gene3D" id="2.70.98.40">
    <property type="entry name" value="Glycoside hydrolase, family 65, N-terminal domain"/>
    <property type="match status" value="1"/>
</dbReference>
<dbReference type="Pfam" id="PF03632">
    <property type="entry name" value="Glyco_hydro_65m"/>
    <property type="match status" value="1"/>
</dbReference>
<evidence type="ECO:0000259" key="6">
    <source>
        <dbReference type="Pfam" id="PF03633"/>
    </source>
</evidence>
<reference evidence="8 9" key="1">
    <citation type="submission" date="2024-04" db="EMBL/GenBank/DDBJ databases">
        <title>Polymorphospora sp. isolated from Baiyangdian Lake in Xiong'an New Area.</title>
        <authorList>
            <person name="Zhang X."/>
            <person name="Liu J."/>
        </authorList>
    </citation>
    <scope>NUCLEOTIDE SEQUENCE [LARGE SCALE GENOMIC DNA]</scope>
    <source>
        <strain evidence="8 9">2-325</strain>
    </source>
</reference>
<dbReference type="InterPro" id="IPR005194">
    <property type="entry name" value="Glyco_hydro_65_C"/>
</dbReference>
<dbReference type="Proteomes" id="UP001582793">
    <property type="component" value="Unassembled WGS sequence"/>
</dbReference>
<dbReference type="InterPro" id="IPR008928">
    <property type="entry name" value="6-hairpin_glycosidase_sf"/>
</dbReference>
<evidence type="ECO:0000313" key="9">
    <source>
        <dbReference type="Proteomes" id="UP001582793"/>
    </source>
</evidence>
<evidence type="ECO:0000256" key="4">
    <source>
        <dbReference type="ARBA" id="ARBA00023295"/>
    </source>
</evidence>
<keyword evidence="9" id="KW-1185">Reference proteome</keyword>
<dbReference type="InterPro" id="IPR017045">
    <property type="entry name" value="Malt_Pase/Glycosyl_Hdrlase"/>
</dbReference>
<keyword evidence="4" id="KW-0326">Glycosidase</keyword>
<sequence length="815" mass="89945">MAGTGPVDPGCGLCTSDLPAAWVLTYIDGDPDGEGTREALLTVGNGYLASRGAAPESSADGVHYPGTYLAGFHNRLPGDGRETAESIVNLPNWLPLTFRPASGDWYAPGRARRLHEHRALDLRSGVYRRELVVVDRQQRRTRLRQRRLVSMAAPHLAALHTTILAENWSGRLEVRSGLDGGVVNANAPIERGTCGRHLNGVACGTDGPESLWMVAETTDSRLRVALAARTRVSVGSRSGTAHRTVGAPAEISQVSALDLAAGEPVVVDKAVAVFSSRDRAVYEPLVAARTELAGAGPFEVLAADHAAVWAGLWERLRLDVGDEQAWQLPVRVQTFHLLQTLSPHTVDLDVGVPARGLHGEGYHGHIFWDELFVYPFLDLRLPELTRAMLEYRHRRLGWARRQAAELGRAGALFPWQSASSGRDESPARSRNPVTGEWVPDHTNLQHHVNLAVAHSAWRYWETTADLSFLGTTGIDLLVETARFWAGAATYDPADDRFDIRGVMGPDEYHDGYPDRPGEGLDNCAYVNVMVAWTLARACEAYSLLERHPGVTPWFGPDVGRPELDHWAHVGRRLRLPFLDDGMLAQFEGYADLAELDWEHYRRRYGDLRPLGWYLQAEGDSTNRYRVSKQADVLMLLYLLGADELADLIGHLGYDFDRACIPATVDHYLARTTHGSTLSRVAHAWVLARTDRRQSWNMLLAALGTDLADLHDGSAREGIHLGATAGTLDILQRCYTGLGIHDNVLRLDPLLPEGLDYLRCTIRYRGRLVDLTVDHREVRMGTPPGDEPPIPIIMRGRRLWLAPGATATVPLANRDG</sequence>
<keyword evidence="8" id="KW-0378">Hydrolase</keyword>
<proteinExistence type="inferred from homology"/>
<dbReference type="Pfam" id="PF03633">
    <property type="entry name" value="Glyco_hydro_65C"/>
    <property type="match status" value="1"/>
</dbReference>
<protein>
    <submittedName>
        <fullName evidence="8">Glycosyl hydrolase family 65 protein</fullName>
    </submittedName>
</protein>
<feature type="domain" description="Glycoside hydrolase family 65 central catalytic" evidence="5">
    <location>
        <begin position="331"/>
        <end position="727"/>
    </location>
</feature>
<feature type="domain" description="Glycoside hydrolase family 65 N-terminal" evidence="7">
    <location>
        <begin position="30"/>
        <end position="277"/>
    </location>
</feature>
<evidence type="ECO:0000256" key="2">
    <source>
        <dbReference type="ARBA" id="ARBA00022676"/>
    </source>
</evidence>
<dbReference type="SUPFAM" id="SSF74650">
    <property type="entry name" value="Galactose mutarotase-like"/>
    <property type="match status" value="1"/>
</dbReference>
<dbReference type="Pfam" id="PF03636">
    <property type="entry name" value="Glyco_hydro_65N"/>
    <property type="match status" value="1"/>
</dbReference>
<dbReference type="PANTHER" id="PTHR11051:SF8">
    <property type="entry name" value="PROTEIN-GLUCOSYLGALACTOSYLHYDROXYLYSINE GLUCOSIDASE"/>
    <property type="match status" value="1"/>
</dbReference>
<comment type="similarity">
    <text evidence="1">Belongs to the glycosyl hydrolase 65 family.</text>
</comment>